<proteinExistence type="predicted"/>
<gene>
    <name evidence="5" type="ORF">AN619_27550</name>
</gene>
<dbReference type="PANTHER" id="PTHR43132">
    <property type="entry name" value="ARSENICAL RESISTANCE OPERON REPRESSOR ARSR-RELATED"/>
    <property type="match status" value="1"/>
</dbReference>
<keyword evidence="3" id="KW-0804">Transcription</keyword>
<name>A0A140L071_9FIRM</name>
<dbReference type="AlphaFoldDB" id="A0A140L071"/>
<feature type="domain" description="HTH arsR-type" evidence="4">
    <location>
        <begin position="34"/>
        <end position="127"/>
    </location>
</feature>
<dbReference type="PANTHER" id="PTHR43132:SF6">
    <property type="entry name" value="HTH-TYPE TRANSCRIPTIONAL REPRESSOR CZRA"/>
    <property type="match status" value="1"/>
</dbReference>
<dbReference type="GO" id="GO:0003677">
    <property type="term" value="F:DNA binding"/>
    <property type="evidence" value="ECO:0007669"/>
    <property type="project" value="UniProtKB-KW"/>
</dbReference>
<organism evidence="5 6">
    <name type="scientific">Thermotalea metallivorans</name>
    <dbReference type="NCBI Taxonomy" id="520762"/>
    <lineage>
        <taxon>Bacteria</taxon>
        <taxon>Bacillati</taxon>
        <taxon>Bacillota</taxon>
        <taxon>Clostridia</taxon>
        <taxon>Peptostreptococcales</taxon>
        <taxon>Thermotaleaceae</taxon>
        <taxon>Thermotalea</taxon>
    </lineage>
</organism>
<accession>A0A140L071</accession>
<dbReference type="PROSITE" id="PS50987">
    <property type="entry name" value="HTH_ARSR_2"/>
    <property type="match status" value="1"/>
</dbReference>
<keyword evidence="1" id="KW-0805">Transcription regulation</keyword>
<protein>
    <recommendedName>
        <fullName evidence="4">HTH arsR-type domain-containing protein</fullName>
    </recommendedName>
</protein>
<evidence type="ECO:0000256" key="2">
    <source>
        <dbReference type="ARBA" id="ARBA00023125"/>
    </source>
</evidence>
<reference evidence="5 6" key="1">
    <citation type="submission" date="2015-12" db="EMBL/GenBank/DDBJ databases">
        <title>Draft genome sequence of the thermoanaerobe Thermotalea metallivorans, an isolate from the runoff channel of the Great Artesian Basin, Australia.</title>
        <authorList>
            <person name="Patel B.K."/>
        </authorList>
    </citation>
    <scope>NUCLEOTIDE SEQUENCE [LARGE SCALE GENOMIC DNA]</scope>
    <source>
        <strain evidence="5 6">B2-1</strain>
    </source>
</reference>
<dbReference type="Proteomes" id="UP000070456">
    <property type="component" value="Unassembled WGS sequence"/>
</dbReference>
<dbReference type="SUPFAM" id="SSF46785">
    <property type="entry name" value="Winged helix' DNA-binding domain"/>
    <property type="match status" value="1"/>
</dbReference>
<comment type="caution">
    <text evidence="5">The sequence shown here is derived from an EMBL/GenBank/DDBJ whole genome shotgun (WGS) entry which is preliminary data.</text>
</comment>
<dbReference type="Pfam" id="PF01022">
    <property type="entry name" value="HTH_5"/>
    <property type="match status" value="1"/>
</dbReference>
<dbReference type="PATRIC" id="fig|520762.4.peg.3042"/>
<evidence type="ECO:0000256" key="1">
    <source>
        <dbReference type="ARBA" id="ARBA00023015"/>
    </source>
</evidence>
<evidence type="ECO:0000313" key="6">
    <source>
        <dbReference type="Proteomes" id="UP000070456"/>
    </source>
</evidence>
<keyword evidence="2" id="KW-0238">DNA-binding</keyword>
<evidence type="ECO:0000259" key="4">
    <source>
        <dbReference type="PROSITE" id="PS50987"/>
    </source>
</evidence>
<evidence type="ECO:0000313" key="5">
    <source>
        <dbReference type="EMBL" id="KXG73946.1"/>
    </source>
</evidence>
<dbReference type="NCBIfam" id="NF033788">
    <property type="entry name" value="HTH_metalloreg"/>
    <property type="match status" value="1"/>
</dbReference>
<evidence type="ECO:0000256" key="3">
    <source>
        <dbReference type="ARBA" id="ARBA00023163"/>
    </source>
</evidence>
<dbReference type="STRING" id="520762.AN619_27550"/>
<dbReference type="EMBL" id="LOEE01000071">
    <property type="protein sequence ID" value="KXG73946.1"/>
    <property type="molecule type" value="Genomic_DNA"/>
</dbReference>
<sequence>MGRDERMKHDVKGEFCNCNVIHGDIVKKVKQVMPREEKLYDLAELFKVFGDTTRIKILYALSVEEMCVCDIAALLGMNPSAISHQLRVLKQARLVKYRKEGKIVYYSLDDEHVKNIFDQGFAHIHHK</sequence>
<dbReference type="InterPro" id="IPR051011">
    <property type="entry name" value="Metal_resp_trans_reg"/>
</dbReference>
<dbReference type="InterPro" id="IPR036388">
    <property type="entry name" value="WH-like_DNA-bd_sf"/>
</dbReference>
<dbReference type="SMART" id="SM00418">
    <property type="entry name" value="HTH_ARSR"/>
    <property type="match status" value="1"/>
</dbReference>
<dbReference type="PRINTS" id="PR00778">
    <property type="entry name" value="HTHARSR"/>
</dbReference>
<dbReference type="InterPro" id="IPR001845">
    <property type="entry name" value="HTH_ArsR_DNA-bd_dom"/>
</dbReference>
<dbReference type="CDD" id="cd00090">
    <property type="entry name" value="HTH_ARSR"/>
    <property type="match status" value="1"/>
</dbReference>
<dbReference type="GO" id="GO:0003700">
    <property type="term" value="F:DNA-binding transcription factor activity"/>
    <property type="evidence" value="ECO:0007669"/>
    <property type="project" value="InterPro"/>
</dbReference>
<dbReference type="InterPro" id="IPR036390">
    <property type="entry name" value="WH_DNA-bd_sf"/>
</dbReference>
<keyword evidence="6" id="KW-1185">Reference proteome</keyword>
<dbReference type="InterPro" id="IPR011991">
    <property type="entry name" value="ArsR-like_HTH"/>
</dbReference>
<dbReference type="Gene3D" id="1.10.10.10">
    <property type="entry name" value="Winged helix-like DNA-binding domain superfamily/Winged helix DNA-binding domain"/>
    <property type="match status" value="1"/>
</dbReference>